<dbReference type="InterPro" id="IPR000198">
    <property type="entry name" value="RhoGAP_dom"/>
</dbReference>
<evidence type="ECO:0000259" key="5">
    <source>
        <dbReference type="PROSITE" id="PS50238"/>
    </source>
</evidence>
<sequence>MVMYVGIDLGTTNSAICSYNGTDIQVLKSPEQNDVTPSVIYYDRRGNRYTGKRAYDMEPQNPDSSAKLFKRFMGTSTPIKLPAVDKELTPEECSAEILRTLFGYLPEEMRQGQVEGAVITVPAAFNQMQRDATLEAAEKAGIGAVTLMQEPVAAVMSVMQSTVPDGMFLVYDLGGGTLDISIAESTSGRVSLLSHGGIAVCGGRDFDRLLLDNIVKPWLKENFALPDDLSVNPEYKQLLRLASWAAERAKIELSSNESAVISLTEAEIRANDEHGEEIYLEIEIGRAQLDELVAPKIDETLGAAREALEKAGLSGSDLERIVFVGGPTQYKPLRDKVSFELGVPASTDINPMTAVASGAAIFAESVDWASEKRGRKDVRQTLGSTEDTGVAFNYQSRTPAATAKIAVTMQNPIENAEFQIDSLDTGWSSGRMSLVNGAAADLTLQTRGNNTFKVFAFAADGTPISLAHDRIVITRTAASVDAIPASHSVGVEVLDQSGHATRLEYLLRAGDQLPKSGTITLKATESLKSGSTSTLNFKLWEGEISDPVTDNRFIGTFGIGGNDFDQGVIPNGADLNCEYEVSDSGHISLEVSVPIVSASFKSGQNFYSRQGSELNLNEAGQTLSDELDRMESRLDEIDSDVPADQLDPVRSKLDTAKRTDSNDPESVQEGLEAIQEAKRRLANVRRKNLPAMRKRELETLEKLFADGIQEMAKPSEANAIENLIRTARREIDSPTRKFEEAAQEIRYRFSDVLQRQDWFIVDRFKLAAESPHNFSDPERYNQLIAEGGNALRNDDIDTLRNVLFHLGQIRILGSSDADLIAGVNIMSA</sequence>
<protein>
    <submittedName>
        <fullName evidence="6">Hsp70 family protein</fullName>
    </submittedName>
</protein>
<dbReference type="PROSITE" id="PS50238">
    <property type="entry name" value="RHOGAP"/>
    <property type="match status" value="1"/>
</dbReference>
<keyword evidence="3" id="KW-0067">ATP-binding</keyword>
<feature type="region of interest" description="Disordered" evidence="4">
    <location>
        <begin position="636"/>
        <end position="669"/>
    </location>
</feature>
<reference evidence="6 7" key="1">
    <citation type="submission" date="2023-09" db="EMBL/GenBank/DDBJ databases">
        <authorList>
            <person name="Rey-Velasco X."/>
        </authorList>
    </citation>
    <scope>NUCLEOTIDE SEQUENCE [LARGE SCALE GENOMIC DNA]</scope>
    <source>
        <strain evidence="6 7">P385</strain>
    </source>
</reference>
<dbReference type="PRINTS" id="PR00301">
    <property type="entry name" value="HEATSHOCK70"/>
</dbReference>
<keyword evidence="2" id="KW-0547">Nucleotide-binding</keyword>
<dbReference type="RefSeq" id="WP_311660682.1">
    <property type="nucleotide sequence ID" value="NZ_JAVRHY010000027.1"/>
</dbReference>
<evidence type="ECO:0000256" key="4">
    <source>
        <dbReference type="SAM" id="MobiDB-lite"/>
    </source>
</evidence>
<feature type="compositionally biased region" description="Basic and acidic residues" evidence="4">
    <location>
        <begin position="647"/>
        <end position="661"/>
    </location>
</feature>
<dbReference type="EMBL" id="JAVRHY010000027">
    <property type="protein sequence ID" value="MDT0619939.1"/>
    <property type="molecule type" value="Genomic_DNA"/>
</dbReference>
<dbReference type="Pfam" id="PF00012">
    <property type="entry name" value="HSP70"/>
    <property type="match status" value="1"/>
</dbReference>
<evidence type="ECO:0000256" key="2">
    <source>
        <dbReference type="ARBA" id="ARBA00022741"/>
    </source>
</evidence>
<dbReference type="PANTHER" id="PTHR19375">
    <property type="entry name" value="HEAT SHOCK PROTEIN 70KDA"/>
    <property type="match status" value="1"/>
</dbReference>
<proteinExistence type="inferred from homology"/>
<dbReference type="PROSITE" id="PS00297">
    <property type="entry name" value="HSP70_1"/>
    <property type="match status" value="1"/>
</dbReference>
<dbReference type="InterPro" id="IPR013126">
    <property type="entry name" value="Hsp_70_fam"/>
</dbReference>
<organism evidence="6 7">
    <name type="scientific">Spectribacter acetivorans</name>
    <dbReference type="NCBI Taxonomy" id="3075603"/>
    <lineage>
        <taxon>Bacteria</taxon>
        <taxon>Pseudomonadati</taxon>
        <taxon>Pseudomonadota</taxon>
        <taxon>Gammaproteobacteria</taxon>
        <taxon>Salinisphaerales</taxon>
        <taxon>Salinisphaeraceae</taxon>
        <taxon>Spectribacter</taxon>
    </lineage>
</organism>
<evidence type="ECO:0000256" key="1">
    <source>
        <dbReference type="ARBA" id="ARBA00007381"/>
    </source>
</evidence>
<evidence type="ECO:0000313" key="6">
    <source>
        <dbReference type="EMBL" id="MDT0619939.1"/>
    </source>
</evidence>
<comment type="similarity">
    <text evidence="1">Belongs to the heat shock protein 70 family.</text>
</comment>
<dbReference type="InterPro" id="IPR043129">
    <property type="entry name" value="ATPase_NBD"/>
</dbReference>
<dbReference type="SUPFAM" id="SSF53067">
    <property type="entry name" value="Actin-like ATPase domain"/>
    <property type="match status" value="2"/>
</dbReference>
<evidence type="ECO:0000313" key="7">
    <source>
        <dbReference type="Proteomes" id="UP001259982"/>
    </source>
</evidence>
<dbReference type="InterPro" id="IPR018181">
    <property type="entry name" value="Heat_shock_70_CS"/>
</dbReference>
<gene>
    <name evidence="6" type="ORF">RM531_15835</name>
</gene>
<dbReference type="CDD" id="cd24029">
    <property type="entry name" value="ASKHA_NBD_HSP70_DnaK_HscA_HscC"/>
    <property type="match status" value="1"/>
</dbReference>
<dbReference type="Gene3D" id="3.90.640.10">
    <property type="entry name" value="Actin, Chain A, domain 4"/>
    <property type="match status" value="1"/>
</dbReference>
<dbReference type="Proteomes" id="UP001259982">
    <property type="component" value="Unassembled WGS sequence"/>
</dbReference>
<keyword evidence="7" id="KW-1185">Reference proteome</keyword>
<feature type="domain" description="Rho-GAP" evidence="5">
    <location>
        <begin position="651"/>
        <end position="828"/>
    </location>
</feature>
<dbReference type="Gene3D" id="3.30.420.40">
    <property type="match status" value="2"/>
</dbReference>
<evidence type="ECO:0000256" key="3">
    <source>
        <dbReference type="ARBA" id="ARBA00022840"/>
    </source>
</evidence>
<accession>A0ABU3BBV0</accession>
<name>A0ABU3BBV0_9GAMM</name>
<comment type="caution">
    <text evidence="6">The sequence shown here is derived from an EMBL/GenBank/DDBJ whole genome shotgun (WGS) entry which is preliminary data.</text>
</comment>